<keyword evidence="3" id="KW-1185">Reference proteome</keyword>
<proteinExistence type="predicted"/>
<keyword evidence="1" id="KW-0472">Membrane</keyword>
<keyword evidence="1" id="KW-0812">Transmembrane</keyword>
<protein>
    <submittedName>
        <fullName evidence="2">Uncharacterized protein</fullName>
    </submittedName>
</protein>
<organism evidence="2 3">
    <name type="scientific">Ophiobolus disseminans</name>
    <dbReference type="NCBI Taxonomy" id="1469910"/>
    <lineage>
        <taxon>Eukaryota</taxon>
        <taxon>Fungi</taxon>
        <taxon>Dikarya</taxon>
        <taxon>Ascomycota</taxon>
        <taxon>Pezizomycotina</taxon>
        <taxon>Dothideomycetes</taxon>
        <taxon>Pleosporomycetidae</taxon>
        <taxon>Pleosporales</taxon>
        <taxon>Pleosporineae</taxon>
        <taxon>Phaeosphaeriaceae</taxon>
        <taxon>Ophiobolus</taxon>
    </lineage>
</organism>
<evidence type="ECO:0000256" key="1">
    <source>
        <dbReference type="SAM" id="Phobius"/>
    </source>
</evidence>
<reference evidence="2" key="1">
    <citation type="journal article" date="2020" name="Stud. Mycol.">
        <title>101 Dothideomycetes genomes: a test case for predicting lifestyles and emergence of pathogens.</title>
        <authorList>
            <person name="Haridas S."/>
            <person name="Albert R."/>
            <person name="Binder M."/>
            <person name="Bloem J."/>
            <person name="Labutti K."/>
            <person name="Salamov A."/>
            <person name="Andreopoulos B."/>
            <person name="Baker S."/>
            <person name="Barry K."/>
            <person name="Bills G."/>
            <person name="Bluhm B."/>
            <person name="Cannon C."/>
            <person name="Castanera R."/>
            <person name="Culley D."/>
            <person name="Daum C."/>
            <person name="Ezra D."/>
            <person name="Gonzalez J."/>
            <person name="Henrissat B."/>
            <person name="Kuo A."/>
            <person name="Liang C."/>
            <person name="Lipzen A."/>
            <person name="Lutzoni F."/>
            <person name="Magnuson J."/>
            <person name="Mondo S."/>
            <person name="Nolan M."/>
            <person name="Ohm R."/>
            <person name="Pangilinan J."/>
            <person name="Park H.-J."/>
            <person name="Ramirez L."/>
            <person name="Alfaro M."/>
            <person name="Sun H."/>
            <person name="Tritt A."/>
            <person name="Yoshinaga Y."/>
            <person name="Zwiers L.-H."/>
            <person name="Turgeon B."/>
            <person name="Goodwin S."/>
            <person name="Spatafora J."/>
            <person name="Crous P."/>
            <person name="Grigoriev I."/>
        </authorList>
    </citation>
    <scope>NUCLEOTIDE SEQUENCE</scope>
    <source>
        <strain evidence="2">CBS 113818</strain>
    </source>
</reference>
<dbReference type="AlphaFoldDB" id="A0A6A7A7Z7"/>
<keyword evidence="1" id="KW-1133">Transmembrane helix</keyword>
<dbReference type="EMBL" id="MU006222">
    <property type="protein sequence ID" value="KAF2828725.1"/>
    <property type="molecule type" value="Genomic_DNA"/>
</dbReference>
<dbReference type="Proteomes" id="UP000799424">
    <property type="component" value="Unassembled WGS sequence"/>
</dbReference>
<gene>
    <name evidence="2" type="ORF">CC86DRAFT_197232</name>
</gene>
<name>A0A6A7A7Z7_9PLEO</name>
<evidence type="ECO:0000313" key="3">
    <source>
        <dbReference type="Proteomes" id="UP000799424"/>
    </source>
</evidence>
<feature type="transmembrane region" description="Helical" evidence="1">
    <location>
        <begin position="50"/>
        <end position="68"/>
    </location>
</feature>
<sequence>MLPQSRSISLIFRCRGFSGPEGRMLPFLLTNPLTCQAPLHLYYLLPHPEIHVLAVWLIATLGTMRGLCSLRMRVWRKLRCVKA</sequence>
<accession>A0A6A7A7Z7</accession>
<evidence type="ECO:0000313" key="2">
    <source>
        <dbReference type="EMBL" id="KAF2828725.1"/>
    </source>
</evidence>